<evidence type="ECO:0000313" key="2">
    <source>
        <dbReference type="Proteomes" id="UP000252792"/>
    </source>
</evidence>
<gene>
    <name evidence="1" type="ORF">DFP80_108228</name>
</gene>
<dbReference type="GO" id="GO:0009297">
    <property type="term" value="P:pilus assembly"/>
    <property type="evidence" value="ECO:0007669"/>
    <property type="project" value="InterPro"/>
</dbReference>
<dbReference type="GO" id="GO:0015473">
    <property type="term" value="F:fimbrial usher porin activity"/>
    <property type="evidence" value="ECO:0007669"/>
    <property type="project" value="InterPro"/>
</dbReference>
<dbReference type="OrthoDB" id="499138at2"/>
<proteinExistence type="predicted"/>
<dbReference type="PANTHER" id="PTHR30451:SF5">
    <property type="entry name" value="SLR0019 PROTEIN"/>
    <property type="match status" value="1"/>
</dbReference>
<dbReference type="InterPro" id="IPR000015">
    <property type="entry name" value="Fimb_usher"/>
</dbReference>
<dbReference type="Gene3D" id="2.60.40.2610">
    <property type="entry name" value="Outer membrane usher protein FimD, plug domain"/>
    <property type="match status" value="1"/>
</dbReference>
<comment type="caution">
    <text evidence="1">The sequence shown here is derived from an EMBL/GenBank/DDBJ whole genome shotgun (WGS) entry which is preliminary data.</text>
</comment>
<organism evidence="1 2">
    <name type="scientific">Marinomonas rhizomae</name>
    <dbReference type="NCBI Taxonomy" id="491948"/>
    <lineage>
        <taxon>Bacteria</taxon>
        <taxon>Pseudomonadati</taxon>
        <taxon>Pseudomonadota</taxon>
        <taxon>Gammaproteobacteria</taxon>
        <taxon>Oceanospirillales</taxon>
        <taxon>Oceanospirillaceae</taxon>
        <taxon>Marinomonas</taxon>
    </lineage>
</organism>
<dbReference type="EMBL" id="QNSE01000008">
    <property type="protein sequence ID" value="RBP82581.1"/>
    <property type="molecule type" value="Genomic_DNA"/>
</dbReference>
<evidence type="ECO:0000313" key="1">
    <source>
        <dbReference type="EMBL" id="RBP82581.1"/>
    </source>
</evidence>
<dbReference type="Pfam" id="PF00577">
    <property type="entry name" value="Usher"/>
    <property type="match status" value="1"/>
</dbReference>
<reference evidence="1 2" key="1">
    <citation type="submission" date="2018-06" db="EMBL/GenBank/DDBJ databases">
        <title>Genomic Encyclopedia of Type Strains, Phase III (KMG-III): the genomes of soil and plant-associated and newly described type strains.</title>
        <authorList>
            <person name="Whitman W."/>
        </authorList>
    </citation>
    <scope>NUCLEOTIDE SEQUENCE [LARGE SCALE GENOMIC DNA]</scope>
    <source>
        <strain evidence="1 2">CECT 7377</strain>
    </source>
</reference>
<dbReference type="AlphaFoldDB" id="A0A366J6B7"/>
<name>A0A366J6B7_9GAMM</name>
<keyword evidence="2" id="KW-1185">Reference proteome</keyword>
<dbReference type="GO" id="GO:0009279">
    <property type="term" value="C:cell outer membrane"/>
    <property type="evidence" value="ECO:0007669"/>
    <property type="project" value="TreeGrafter"/>
</dbReference>
<accession>A0A366J6B7</accession>
<protein>
    <submittedName>
        <fullName evidence="1">Outer membrane usher protein FimD/PapC</fullName>
    </submittedName>
</protein>
<dbReference type="Proteomes" id="UP000252792">
    <property type="component" value="Unassembled WGS sequence"/>
</dbReference>
<dbReference type="RefSeq" id="WP_113917065.1">
    <property type="nucleotide sequence ID" value="NZ_QNSE01000008.1"/>
</dbReference>
<dbReference type="InterPro" id="IPR042186">
    <property type="entry name" value="FimD_plug_dom"/>
</dbReference>
<dbReference type="PANTHER" id="PTHR30451">
    <property type="entry name" value="OUTER MEMBRANE USHER PROTEIN"/>
    <property type="match status" value="1"/>
</dbReference>
<sequence length="804" mass="91348">MRYLIFAVFLVFFSFPAYSKINPTKRNIELIVEAEMNKSSIGRLNIMVTPEDNILLKWDEIEPIFKRFFYPESLFLISNDVKNELIPTKKMEFYGLSFVFDLSDFSLKISVPSKLIKPQFLSLKAYTRPLDTIKESDFSGYMNVYSSYFYQDSSSSSRYNEQSAVRTEMVVNIKKWVLENEAEYDSEKKQNGPILKRIATRLVHDIPDSGLRVTLGDKNTTGSYFQSSSSILGIALSHNYSLVSDDIVRPSASRSFNLDNPSSVEVILDDQVIQRLNLDPGIYFLDDIPIKEGNNNIVLRITDNVGKVSVINFDVTTGLNLFAEGDLKYELFLGVPSEVSEEKEYDYESPLISGYFDYGVMTAWTAGINAQADEYVQQIGFKNIIATKIGQFAFENSWSISDKKNGSAYRIVFNTFTDPSIKHRSFSLGYEHASQDYLSLGYRPEKNNAFQRREHIFQANYSYFNSPNFQTYLFFNAATTYGEEGVDKTIGASFSHDLYNSQWRYSLGGQWEENSGKEGWRARLSLLYKFSSARSARLSQQSGGKKTRLEFAQDSNRRYVDSFNYRVGAEKNDQDEAEFDLYAQYNANRFLSSFEHSSSYEELNSKSADHQTRLSFSSSIAFAENDWAIGKPIYDSFALVKAHSSLESKKITLGKYNNQYRASNEDFSTILLNDINSYSRSTISVDVDNLAPGYDIGSGVISFYPSYRSGYQAIIGTEANISVIATLLDEKGVPLSLQVGTAICTTDIKREEIDFFTNKKGKFALTGLIPCQYEVTLNNDSGSRFFIDVKENEQLQRKGVIHVN</sequence>